<feature type="transmembrane region" description="Helical" evidence="6">
    <location>
        <begin position="492"/>
        <end position="513"/>
    </location>
</feature>
<gene>
    <name evidence="8" type="primary">NCAS0B03380</name>
    <name evidence="8" type="ordered locus">NCAS_0B03380</name>
</gene>
<dbReference type="OMA" id="FIRFYYG"/>
<dbReference type="GO" id="GO:0015171">
    <property type="term" value="F:amino acid transmembrane transporter activity"/>
    <property type="evidence" value="ECO:0007669"/>
    <property type="project" value="TreeGrafter"/>
</dbReference>
<dbReference type="KEGG" id="ncs:NCAS_0B03380"/>
<feature type="compositionally biased region" description="Polar residues" evidence="5">
    <location>
        <begin position="22"/>
        <end position="34"/>
    </location>
</feature>
<evidence type="ECO:0000256" key="2">
    <source>
        <dbReference type="ARBA" id="ARBA00022692"/>
    </source>
</evidence>
<feature type="transmembrane region" description="Helical" evidence="6">
    <location>
        <begin position="388"/>
        <end position="408"/>
    </location>
</feature>
<dbReference type="PANTHER" id="PTHR43341">
    <property type="entry name" value="AMINO ACID PERMEASE"/>
    <property type="match status" value="1"/>
</dbReference>
<dbReference type="PANTHER" id="PTHR43341:SF46">
    <property type="entry name" value="SPS-SENSOR COMPONENT SSY1"/>
    <property type="match status" value="1"/>
</dbReference>
<feature type="domain" description="Amino acid permease/ SLC12A" evidence="7">
    <location>
        <begin position="277"/>
        <end position="805"/>
    </location>
</feature>
<evidence type="ECO:0000256" key="5">
    <source>
        <dbReference type="SAM" id="MobiDB-lite"/>
    </source>
</evidence>
<evidence type="ECO:0000256" key="6">
    <source>
        <dbReference type="SAM" id="Phobius"/>
    </source>
</evidence>
<protein>
    <recommendedName>
        <fullName evidence="7">Amino acid permease/ SLC12A domain-containing protein</fullName>
    </recommendedName>
</protein>
<evidence type="ECO:0000256" key="4">
    <source>
        <dbReference type="ARBA" id="ARBA00023136"/>
    </source>
</evidence>
<dbReference type="AlphaFoldDB" id="G0VBU6"/>
<dbReference type="EMBL" id="HE576753">
    <property type="protein sequence ID" value="CCC68422.1"/>
    <property type="molecule type" value="Genomic_DNA"/>
</dbReference>
<feature type="transmembrane region" description="Helical" evidence="6">
    <location>
        <begin position="707"/>
        <end position="724"/>
    </location>
</feature>
<keyword evidence="9" id="KW-1185">Reference proteome</keyword>
<comment type="subcellular location">
    <subcellularLocation>
        <location evidence="1">Membrane</location>
        <topology evidence="1">Multi-pass membrane protein</topology>
    </subcellularLocation>
</comment>
<organism evidence="8 9">
    <name type="scientific">Naumovozyma castellii</name>
    <name type="common">Yeast</name>
    <name type="synonym">Saccharomyces castellii</name>
    <dbReference type="NCBI Taxonomy" id="27288"/>
    <lineage>
        <taxon>Eukaryota</taxon>
        <taxon>Fungi</taxon>
        <taxon>Dikarya</taxon>
        <taxon>Ascomycota</taxon>
        <taxon>Saccharomycotina</taxon>
        <taxon>Saccharomycetes</taxon>
        <taxon>Saccharomycetales</taxon>
        <taxon>Saccharomycetaceae</taxon>
        <taxon>Naumovozyma</taxon>
    </lineage>
</organism>
<keyword evidence="4 6" id="KW-0472">Membrane</keyword>
<dbReference type="RefSeq" id="XP_003674796.1">
    <property type="nucleotide sequence ID" value="XM_003674748.1"/>
</dbReference>
<keyword evidence="2 6" id="KW-0812">Transmembrane</keyword>
<evidence type="ECO:0000313" key="8">
    <source>
        <dbReference type="EMBL" id="CCC68422.1"/>
    </source>
</evidence>
<feature type="compositionally biased region" description="Polar residues" evidence="5">
    <location>
        <begin position="89"/>
        <end position="100"/>
    </location>
</feature>
<dbReference type="GO" id="GO:0005886">
    <property type="term" value="C:plasma membrane"/>
    <property type="evidence" value="ECO:0007669"/>
    <property type="project" value="EnsemblFungi"/>
</dbReference>
<keyword evidence="3 6" id="KW-1133">Transmembrane helix</keyword>
<feature type="transmembrane region" description="Helical" evidence="6">
    <location>
        <begin position="668"/>
        <end position="687"/>
    </location>
</feature>
<dbReference type="Proteomes" id="UP000001640">
    <property type="component" value="Chromosome 2"/>
</dbReference>
<name>G0VBU6_NAUCA</name>
<dbReference type="GeneID" id="96901982"/>
<feature type="transmembrane region" description="Helical" evidence="6">
    <location>
        <begin position="534"/>
        <end position="553"/>
    </location>
</feature>
<reference evidence="8 9" key="1">
    <citation type="journal article" date="2011" name="Proc. Natl. Acad. Sci. U.S.A.">
        <title>Evolutionary erosion of yeast sex chromosomes by mating-type switching accidents.</title>
        <authorList>
            <person name="Gordon J.L."/>
            <person name="Armisen D."/>
            <person name="Proux-Wera E."/>
            <person name="Oheigeartaigh S.S."/>
            <person name="Byrne K.P."/>
            <person name="Wolfe K.H."/>
        </authorList>
    </citation>
    <scope>NUCLEOTIDE SEQUENCE [LARGE SCALE GENOMIC DNA]</scope>
    <source>
        <strain evidence="9">ATCC 76901 / BCRC 22586 / CBS 4309 / NBRC 1992 / NRRL Y-12630</strain>
    </source>
</reference>
<feature type="transmembrane region" description="Helical" evidence="6">
    <location>
        <begin position="280"/>
        <end position="299"/>
    </location>
</feature>
<dbReference type="Pfam" id="PF00324">
    <property type="entry name" value="AA_permease"/>
    <property type="match status" value="1"/>
</dbReference>
<dbReference type="GO" id="GO:0043200">
    <property type="term" value="P:response to amino acid"/>
    <property type="evidence" value="ECO:0007669"/>
    <property type="project" value="EnsemblFungi"/>
</dbReference>
<dbReference type="eggNOG" id="KOG1286">
    <property type="taxonomic scope" value="Eukaryota"/>
</dbReference>
<dbReference type="STRING" id="1064592.G0VBU6"/>
<dbReference type="Gene3D" id="1.20.1740.10">
    <property type="entry name" value="Amino acid/polyamine transporter I"/>
    <property type="match status" value="1"/>
</dbReference>
<feature type="transmembrane region" description="Helical" evidence="6">
    <location>
        <begin position="777"/>
        <end position="795"/>
    </location>
</feature>
<feature type="transmembrane region" description="Helical" evidence="6">
    <location>
        <begin position="608"/>
        <end position="631"/>
    </location>
</feature>
<feature type="region of interest" description="Disordered" evidence="5">
    <location>
        <begin position="85"/>
        <end position="104"/>
    </location>
</feature>
<dbReference type="HOGENOM" id="CLU_007946_8_6_1"/>
<feature type="transmembrane region" description="Helical" evidence="6">
    <location>
        <begin position="305"/>
        <end position="328"/>
    </location>
</feature>
<dbReference type="OrthoDB" id="3900342at2759"/>
<proteinExistence type="predicted"/>
<sequence>MDDKSPLYGLFPERNNIQVVNASTKPNQKRNVTYQEGDDTDSRSLGDSVDTDVLRSLINEEGWFDIGRFHEQVQNDRFYVSDKYREKTSNTSNRPHTGSSYDDKTYAPDDFQYYNLKVQKEYQLRDKLDSLIKGNNSGNIDVLNDDSLFKRYVAENSSENMANDQIKRSRHILGHRLWRSPFRRRHDNKQKIKELENSSRASSMTEIIDNASYGNIEIDEEREISSKSHIIEESPGSMTSFTDRERRKSILPFDLEKMFNDPGNTKYYVQRKLRVRHIQMLSIGTCFSVGFFLTSGRAFSIAGPFGTLLGFALAGSIVLATLLSFTELSTLIPVSSGFSGLASRFVEDAFGFGLGWTYWFSCMIAFPSEVASSTFYLSYYQHLNLTRGAIAGFVTLFSSYSIIINLLDVRILGEATYIIGLSKILITIVIIFVMVIINAGHGYKIHNQVGFRFWDSSKSVGDLTYGLFRPTFDLGDVGRGSTNGIPGATGRFLAVILVMLISTFAFSGVEMTFMASGEAINPRKTIPSSIKRTFSIVLTVYMLAIFAVGINIYSGDPRLLSYFAKYSSERYTSTINGIGTDWQLSDRCKGVYTEREHSTSHAIYTSPWVLALQSFGLCTFASALNGILIFFTSTAGVSSLYNSSRTIYAMSVQRKAPLIFQRCNKRGVPYVAVIFSGVFYIIAYLAVNVGSSRNFDVLVNISSASTSIIWSGLNISFIRFYFALKQRKDLISRNDKTYPYKSPFQPYLSFYGLFGCLIFVIFMGFPNFIKGQWSTRSFFSAYGGLFLFAILYAGFKIIGTSKIQRLDQIDMDTGRREMDRIVWTEHSEYATPYKENLMKLVSWLF</sequence>
<accession>G0VBU6</accession>
<dbReference type="InParanoid" id="G0VBU6"/>
<dbReference type="InterPro" id="IPR050524">
    <property type="entry name" value="APC_YAT"/>
</dbReference>
<dbReference type="FunCoup" id="G0VBU6">
    <property type="interactions" value="152"/>
</dbReference>
<evidence type="ECO:0000313" key="9">
    <source>
        <dbReference type="Proteomes" id="UP000001640"/>
    </source>
</evidence>
<evidence type="ECO:0000256" key="1">
    <source>
        <dbReference type="ARBA" id="ARBA00004141"/>
    </source>
</evidence>
<evidence type="ECO:0000256" key="3">
    <source>
        <dbReference type="ARBA" id="ARBA00022989"/>
    </source>
</evidence>
<evidence type="ECO:0000259" key="7">
    <source>
        <dbReference type="Pfam" id="PF00324"/>
    </source>
</evidence>
<reference key="2">
    <citation type="submission" date="2011-08" db="EMBL/GenBank/DDBJ databases">
        <title>Genome sequence of Naumovozyma castellii.</title>
        <authorList>
            <person name="Gordon J.L."/>
            <person name="Armisen D."/>
            <person name="Proux-Wera E."/>
            <person name="OhEigeartaigh S.S."/>
            <person name="Byrne K.P."/>
            <person name="Wolfe K.H."/>
        </authorList>
    </citation>
    <scope>NUCLEOTIDE SEQUENCE</scope>
    <source>
        <strain>Type strain:CBS 4309</strain>
    </source>
</reference>
<dbReference type="InterPro" id="IPR004841">
    <property type="entry name" value="AA-permease/SLC12A_dom"/>
</dbReference>
<feature type="region of interest" description="Disordered" evidence="5">
    <location>
        <begin position="22"/>
        <end position="47"/>
    </location>
</feature>
<feature type="transmembrane region" description="Helical" evidence="6">
    <location>
        <begin position="415"/>
        <end position="437"/>
    </location>
</feature>
<feature type="transmembrane region" description="Helical" evidence="6">
    <location>
        <begin position="744"/>
        <end position="765"/>
    </location>
</feature>